<sequence length="295" mass="33039">MNNTNAKSVISCLRTVFSRFGLPDTLVSDNGPPFSSTEFSNYIKKNGIKHLFSPPYHAQSNGFAENSVKNIKKAIKKAFIEKTDIEESVNRFLFDYRIAQHSTTGVSPAILMFGRNLKTRFDLIRPSQSQINENNIQRQIDNFNGKQKDMQLGDSVFVKDFSSTSSSNWLPGKIINQAGNVVFDVNLGGNRVVRRHSKQIKKRESSTYPLSTEITEIKNNVTKNTDVSNSNETFSSENSASNNLDKTIISETTKTNADTQKNDNHTGDNISASDIGQQESQCGSSRYFLRSRIDK</sequence>
<feature type="domain" description="Integrase catalytic" evidence="2">
    <location>
        <begin position="1"/>
        <end position="116"/>
    </location>
</feature>
<name>A0ABQ9IUU0_9CUCU</name>
<dbReference type="PROSITE" id="PS50994">
    <property type="entry name" value="INTEGRASE"/>
    <property type="match status" value="1"/>
</dbReference>
<organism evidence="3 4">
    <name type="scientific">Molorchus minor</name>
    <dbReference type="NCBI Taxonomy" id="1323400"/>
    <lineage>
        <taxon>Eukaryota</taxon>
        <taxon>Metazoa</taxon>
        <taxon>Ecdysozoa</taxon>
        <taxon>Arthropoda</taxon>
        <taxon>Hexapoda</taxon>
        <taxon>Insecta</taxon>
        <taxon>Pterygota</taxon>
        <taxon>Neoptera</taxon>
        <taxon>Endopterygota</taxon>
        <taxon>Coleoptera</taxon>
        <taxon>Polyphaga</taxon>
        <taxon>Cucujiformia</taxon>
        <taxon>Chrysomeloidea</taxon>
        <taxon>Cerambycidae</taxon>
        <taxon>Lamiinae</taxon>
        <taxon>Monochamini</taxon>
        <taxon>Molorchus</taxon>
    </lineage>
</organism>
<dbReference type="Proteomes" id="UP001162164">
    <property type="component" value="Unassembled WGS sequence"/>
</dbReference>
<evidence type="ECO:0000256" key="1">
    <source>
        <dbReference type="SAM" id="MobiDB-lite"/>
    </source>
</evidence>
<dbReference type="InterPro" id="IPR050951">
    <property type="entry name" value="Retrovirus_Pol_polyprotein"/>
</dbReference>
<dbReference type="SUPFAM" id="SSF53098">
    <property type="entry name" value="Ribonuclease H-like"/>
    <property type="match status" value="1"/>
</dbReference>
<feature type="compositionally biased region" description="Polar residues" evidence="1">
    <location>
        <begin position="249"/>
        <end position="259"/>
    </location>
</feature>
<dbReference type="EMBL" id="JAPWTJ010002376">
    <property type="protein sequence ID" value="KAJ8966391.1"/>
    <property type="molecule type" value="Genomic_DNA"/>
</dbReference>
<proteinExistence type="predicted"/>
<reference evidence="3" key="1">
    <citation type="journal article" date="2023" name="Insect Mol. Biol.">
        <title>Genome sequencing provides insights into the evolution of gene families encoding plant cell wall-degrading enzymes in longhorned beetles.</title>
        <authorList>
            <person name="Shin N.R."/>
            <person name="Okamura Y."/>
            <person name="Kirsch R."/>
            <person name="Pauchet Y."/>
        </authorList>
    </citation>
    <scope>NUCLEOTIDE SEQUENCE</scope>
    <source>
        <strain evidence="3">MMC_N1</strain>
    </source>
</reference>
<dbReference type="PANTHER" id="PTHR37984:SF5">
    <property type="entry name" value="PROTEIN NYNRIN-LIKE"/>
    <property type="match status" value="1"/>
</dbReference>
<dbReference type="InterPro" id="IPR036397">
    <property type="entry name" value="RNaseH_sf"/>
</dbReference>
<keyword evidence="4" id="KW-1185">Reference proteome</keyword>
<gene>
    <name evidence="3" type="ORF">NQ317_019427</name>
</gene>
<dbReference type="Pfam" id="PF00665">
    <property type="entry name" value="rve"/>
    <property type="match status" value="1"/>
</dbReference>
<feature type="compositionally biased region" description="Low complexity" evidence="1">
    <location>
        <begin position="228"/>
        <end position="243"/>
    </location>
</feature>
<feature type="region of interest" description="Disordered" evidence="1">
    <location>
        <begin position="223"/>
        <end position="283"/>
    </location>
</feature>
<accession>A0ABQ9IUU0</accession>
<dbReference type="PANTHER" id="PTHR37984">
    <property type="entry name" value="PROTEIN CBG26694"/>
    <property type="match status" value="1"/>
</dbReference>
<evidence type="ECO:0000313" key="3">
    <source>
        <dbReference type="EMBL" id="KAJ8966391.1"/>
    </source>
</evidence>
<evidence type="ECO:0000313" key="4">
    <source>
        <dbReference type="Proteomes" id="UP001162164"/>
    </source>
</evidence>
<protein>
    <recommendedName>
        <fullName evidence="2">Integrase catalytic domain-containing protein</fullName>
    </recommendedName>
</protein>
<dbReference type="Gene3D" id="3.30.420.10">
    <property type="entry name" value="Ribonuclease H-like superfamily/Ribonuclease H"/>
    <property type="match status" value="1"/>
</dbReference>
<dbReference type="InterPro" id="IPR012337">
    <property type="entry name" value="RNaseH-like_sf"/>
</dbReference>
<feature type="compositionally biased region" description="Polar residues" evidence="1">
    <location>
        <begin position="267"/>
        <end position="283"/>
    </location>
</feature>
<evidence type="ECO:0000259" key="2">
    <source>
        <dbReference type="PROSITE" id="PS50994"/>
    </source>
</evidence>
<dbReference type="InterPro" id="IPR001584">
    <property type="entry name" value="Integrase_cat-core"/>
</dbReference>
<comment type="caution">
    <text evidence="3">The sequence shown here is derived from an EMBL/GenBank/DDBJ whole genome shotgun (WGS) entry which is preliminary data.</text>
</comment>